<keyword evidence="1" id="KW-0479">Metal-binding</keyword>
<dbReference type="Pfam" id="PF00098">
    <property type="entry name" value="zf-CCHC"/>
    <property type="match status" value="1"/>
</dbReference>
<organism evidence="4">
    <name type="scientific">Ananas comosus var. bracteatus</name>
    <name type="common">red pineapple</name>
    <dbReference type="NCBI Taxonomy" id="296719"/>
    <lineage>
        <taxon>Eukaryota</taxon>
        <taxon>Viridiplantae</taxon>
        <taxon>Streptophyta</taxon>
        <taxon>Embryophyta</taxon>
        <taxon>Tracheophyta</taxon>
        <taxon>Spermatophyta</taxon>
        <taxon>Magnoliopsida</taxon>
        <taxon>Liliopsida</taxon>
        <taxon>Poales</taxon>
        <taxon>Bromeliaceae</taxon>
        <taxon>Bromelioideae</taxon>
        <taxon>Ananas</taxon>
    </lineage>
</organism>
<reference evidence="4" key="1">
    <citation type="submission" date="2020-07" db="EMBL/GenBank/DDBJ databases">
        <authorList>
            <person name="Lin J."/>
        </authorList>
    </citation>
    <scope>NUCLEOTIDE SEQUENCE</scope>
</reference>
<protein>
    <recommendedName>
        <fullName evidence="3">CCHC-type domain-containing protein</fullName>
    </recommendedName>
</protein>
<dbReference type="InterPro" id="IPR036875">
    <property type="entry name" value="Znf_CCHC_sf"/>
</dbReference>
<feature type="region of interest" description="Disordered" evidence="2">
    <location>
        <begin position="1"/>
        <end position="44"/>
    </location>
</feature>
<dbReference type="SUPFAM" id="SSF57756">
    <property type="entry name" value="Retrovirus zinc finger-like domains"/>
    <property type="match status" value="1"/>
</dbReference>
<evidence type="ECO:0000313" key="4">
    <source>
        <dbReference type="EMBL" id="CAD1821546.1"/>
    </source>
</evidence>
<dbReference type="PROSITE" id="PS50158">
    <property type="entry name" value="ZF_CCHC"/>
    <property type="match status" value="1"/>
</dbReference>
<dbReference type="Pfam" id="PF14223">
    <property type="entry name" value="Retrotran_gag_2"/>
    <property type="match status" value="1"/>
</dbReference>
<proteinExistence type="predicted"/>
<feature type="domain" description="CCHC-type" evidence="3">
    <location>
        <begin position="456"/>
        <end position="469"/>
    </location>
</feature>
<evidence type="ECO:0000259" key="3">
    <source>
        <dbReference type="PROSITE" id="PS50158"/>
    </source>
</evidence>
<evidence type="ECO:0000256" key="1">
    <source>
        <dbReference type="PROSITE-ProRule" id="PRU00047"/>
    </source>
</evidence>
<dbReference type="SMART" id="SM00343">
    <property type="entry name" value="ZnF_C2HC"/>
    <property type="match status" value="1"/>
</dbReference>
<keyword evidence="1" id="KW-0863">Zinc-finger</keyword>
<evidence type="ECO:0000256" key="2">
    <source>
        <dbReference type="SAM" id="MobiDB-lite"/>
    </source>
</evidence>
<feature type="compositionally biased region" description="Low complexity" evidence="2">
    <location>
        <begin position="25"/>
        <end position="44"/>
    </location>
</feature>
<dbReference type="AlphaFoldDB" id="A0A6V7NTB2"/>
<sequence>MWKGSSPAEASPPAPHARRRRRQDALQSPRPRAGRAGATSASSIAAARDLIGDLPRDRRHLCVRPEWPPPPLLLFAASPSEIWPWLARSLSPRRRCQGSARPPPAGLRRPLAVARSSPSRFRGRRPSLPLPAAAHGLYRLSHAQHRHRRLPPPAGVSIDSAWPVTPVRRPPCRRSSLLAGSGPTSPRRTVFAEVRVACARATATGSAPKVRGSRRSSGAVFGTSGLFGNWFWETDSRGAMTLGLRPWGAGLSAGCRRLIIEHIALIARYSSHFTNTGGLIHRKECSFPEKWLNGDNPGDSVRVNSGFPVFVADLAYSRFTRFTNIINSLKALGKDFPQSDLVRKLLRVLPRSWIPKVTAIQEAHDLDKVKIDELVGSLMAHEQRLKEYDNEAAPEKKKSLALKGVIASESEDGEEGSSEEIAMISKRLDRLIKKHNLRRPKRDGFKGEGFKKGIICYNCNKPGHLKSECTLPNKTFKKDKKNKAFNALNWDAPTNLAMMNRKTK</sequence>
<name>A0A6V7NTB2_ANACO</name>
<keyword evidence="1" id="KW-0862">Zinc</keyword>
<dbReference type="EMBL" id="LR862141">
    <property type="protein sequence ID" value="CAD1821546.1"/>
    <property type="molecule type" value="Genomic_DNA"/>
</dbReference>
<feature type="region of interest" description="Disordered" evidence="2">
    <location>
        <begin position="94"/>
        <end position="126"/>
    </location>
</feature>
<dbReference type="GO" id="GO:0008270">
    <property type="term" value="F:zinc ion binding"/>
    <property type="evidence" value="ECO:0007669"/>
    <property type="project" value="UniProtKB-KW"/>
</dbReference>
<accession>A0A6V7NTB2</accession>
<gene>
    <name evidence="4" type="ORF">CB5_LOCUS4757</name>
</gene>
<dbReference type="Gene3D" id="4.10.60.10">
    <property type="entry name" value="Zinc finger, CCHC-type"/>
    <property type="match status" value="1"/>
</dbReference>
<dbReference type="InterPro" id="IPR001878">
    <property type="entry name" value="Znf_CCHC"/>
</dbReference>
<dbReference type="GO" id="GO:0003676">
    <property type="term" value="F:nucleic acid binding"/>
    <property type="evidence" value="ECO:0007669"/>
    <property type="project" value="InterPro"/>
</dbReference>
<feature type="compositionally biased region" description="Low complexity" evidence="2">
    <location>
        <begin position="106"/>
        <end position="126"/>
    </location>
</feature>